<reference evidence="2 3" key="1">
    <citation type="submission" date="2018-07" db="EMBL/GenBank/DDBJ databases">
        <title>Complete genome sequence of Flavobacterium psychrolimnae LMG 22018.</title>
        <authorList>
            <person name="Kim D.-U."/>
        </authorList>
    </citation>
    <scope>NUCLEOTIDE SEQUENCE [LARGE SCALE GENOMIC DNA]</scope>
    <source>
        <strain evidence="2 3">LMG 22018</strain>
    </source>
</reference>
<dbReference type="InterPro" id="IPR012347">
    <property type="entry name" value="Ferritin-like"/>
</dbReference>
<accession>A0A366AX18</accession>
<evidence type="ECO:0000313" key="3">
    <source>
        <dbReference type="Proteomes" id="UP000253676"/>
    </source>
</evidence>
<evidence type="ECO:0000313" key="2">
    <source>
        <dbReference type="EMBL" id="RBN49419.1"/>
    </source>
</evidence>
<dbReference type="AlphaFoldDB" id="A0A366AX18"/>
<sequence length="202" mass="22930">MKMKIFVAFITGLLFSNCTNDNVNTDTEVTLTQNEIYDLKFLREEEKLARDVYIYSYNKYKLAIFNSISQSEQTHMNSVLSLLNKYRIPDPSSVQMGIFVNQDLQVLYNNLISQSNISLIEALKVGATIEDLDINDIDDFIINTSKSDLLTVYNNLTCGSKNHIRSFTTELSNNEVSYEPQFISLEEYNSIINTPSGGCGNN</sequence>
<dbReference type="RefSeq" id="WP_113636927.1">
    <property type="nucleotide sequence ID" value="NZ_QNUX01000013.1"/>
</dbReference>
<dbReference type="CDD" id="cd01048">
    <property type="entry name" value="Ferritin_like_AB2"/>
    <property type="match status" value="1"/>
</dbReference>
<dbReference type="Gene3D" id="1.20.1260.10">
    <property type="match status" value="1"/>
</dbReference>
<evidence type="ECO:0000259" key="1">
    <source>
        <dbReference type="Pfam" id="PF09968"/>
    </source>
</evidence>
<gene>
    <name evidence="2" type="ORF">DR980_13315</name>
</gene>
<keyword evidence="3" id="KW-1185">Reference proteome</keyword>
<organism evidence="2 3">
    <name type="scientific">Flavobacterium psychrolimnae</name>
    <dbReference type="NCBI Taxonomy" id="249351"/>
    <lineage>
        <taxon>Bacteria</taxon>
        <taxon>Pseudomonadati</taxon>
        <taxon>Bacteroidota</taxon>
        <taxon>Flavobacteriia</taxon>
        <taxon>Flavobacteriales</taxon>
        <taxon>Flavobacteriaceae</taxon>
        <taxon>Flavobacterium</taxon>
    </lineage>
</organism>
<name>A0A366AX18_9FLAO</name>
<proteinExistence type="predicted"/>
<dbReference type="EMBL" id="QNUX01000013">
    <property type="protein sequence ID" value="RBN49419.1"/>
    <property type="molecule type" value="Genomic_DNA"/>
</dbReference>
<feature type="domain" description="DUF2202" evidence="1">
    <location>
        <begin position="39"/>
        <end position="194"/>
    </location>
</feature>
<dbReference type="Pfam" id="PF09968">
    <property type="entry name" value="DUF2202"/>
    <property type="match status" value="1"/>
</dbReference>
<dbReference type="OrthoDB" id="9801086at2"/>
<dbReference type="InterPro" id="IPR019243">
    <property type="entry name" value="DUF2202"/>
</dbReference>
<comment type="caution">
    <text evidence="2">The sequence shown here is derived from an EMBL/GenBank/DDBJ whole genome shotgun (WGS) entry which is preliminary data.</text>
</comment>
<dbReference type="Proteomes" id="UP000253676">
    <property type="component" value="Unassembled WGS sequence"/>
</dbReference>
<protein>
    <recommendedName>
        <fullName evidence="1">DUF2202 domain-containing protein</fullName>
    </recommendedName>
</protein>